<dbReference type="PANTHER" id="PTHR19848">
    <property type="entry name" value="WD40 REPEAT PROTEIN"/>
    <property type="match status" value="1"/>
</dbReference>
<dbReference type="InterPro" id="IPR036322">
    <property type="entry name" value="WD40_repeat_dom_sf"/>
</dbReference>
<evidence type="ECO:0000256" key="2">
    <source>
        <dbReference type="ARBA" id="ARBA00022737"/>
    </source>
</evidence>
<dbReference type="AlphaFoldDB" id="A0A5J4ZBI8"/>
<feature type="repeat" description="WD" evidence="3">
    <location>
        <begin position="126"/>
        <end position="167"/>
    </location>
</feature>
<evidence type="ECO:0000256" key="4">
    <source>
        <dbReference type="SAM" id="Coils"/>
    </source>
</evidence>
<evidence type="ECO:0000256" key="3">
    <source>
        <dbReference type="PROSITE-ProRule" id="PRU00221"/>
    </source>
</evidence>
<dbReference type="PROSITE" id="PS50082">
    <property type="entry name" value="WD_REPEATS_2"/>
    <property type="match status" value="3"/>
</dbReference>
<dbReference type="OrthoDB" id="6262491at2759"/>
<proteinExistence type="predicted"/>
<protein>
    <submittedName>
        <fullName evidence="5">Protein will die slowly</fullName>
    </submittedName>
</protein>
<dbReference type="SUPFAM" id="SSF50978">
    <property type="entry name" value="WD40 repeat-like"/>
    <property type="match status" value="1"/>
</dbReference>
<dbReference type="Gene3D" id="2.130.10.10">
    <property type="entry name" value="YVTN repeat-like/Quinoprotein amine dehydrogenase"/>
    <property type="match status" value="2"/>
</dbReference>
<evidence type="ECO:0000256" key="1">
    <source>
        <dbReference type="ARBA" id="ARBA00022574"/>
    </source>
</evidence>
<feature type="repeat" description="WD" evidence="3">
    <location>
        <begin position="171"/>
        <end position="212"/>
    </location>
</feature>
<accession>A0A5J4ZBI8</accession>
<dbReference type="PROSITE" id="PS50294">
    <property type="entry name" value="WD_REPEATS_REGION"/>
    <property type="match status" value="3"/>
</dbReference>
<dbReference type="PANTHER" id="PTHR19848:SF8">
    <property type="entry name" value="F-BOX AND WD REPEAT DOMAIN CONTAINING 7"/>
    <property type="match status" value="1"/>
</dbReference>
<dbReference type="Pfam" id="PF00400">
    <property type="entry name" value="WD40"/>
    <property type="match status" value="3"/>
</dbReference>
<organism evidence="5 6">
    <name type="scientific">Porphyridium purpureum</name>
    <name type="common">Red alga</name>
    <name type="synonym">Porphyridium cruentum</name>
    <dbReference type="NCBI Taxonomy" id="35688"/>
    <lineage>
        <taxon>Eukaryota</taxon>
        <taxon>Rhodophyta</taxon>
        <taxon>Bangiophyceae</taxon>
        <taxon>Porphyridiales</taxon>
        <taxon>Porphyridiaceae</taxon>
        <taxon>Porphyridium</taxon>
    </lineage>
</organism>
<keyword evidence="6" id="KW-1185">Reference proteome</keyword>
<feature type="repeat" description="WD" evidence="3">
    <location>
        <begin position="444"/>
        <end position="483"/>
    </location>
</feature>
<dbReference type="InterPro" id="IPR001680">
    <property type="entry name" value="WD40_rpt"/>
</dbReference>
<keyword evidence="4" id="KW-0175">Coiled coil</keyword>
<dbReference type="Proteomes" id="UP000324585">
    <property type="component" value="Unassembled WGS sequence"/>
</dbReference>
<evidence type="ECO:0000313" key="5">
    <source>
        <dbReference type="EMBL" id="KAA8500017.1"/>
    </source>
</evidence>
<reference evidence="6" key="1">
    <citation type="journal article" date="2019" name="Nat. Commun.">
        <title>Expansion of phycobilisome linker gene families in mesophilic red algae.</title>
        <authorList>
            <person name="Lee J."/>
            <person name="Kim D."/>
            <person name="Bhattacharya D."/>
            <person name="Yoon H.S."/>
        </authorList>
    </citation>
    <scope>NUCLEOTIDE SEQUENCE [LARGE SCALE GENOMIC DNA]</scope>
    <source>
        <strain evidence="6">CCMP 1328</strain>
    </source>
</reference>
<evidence type="ECO:0000313" key="6">
    <source>
        <dbReference type="Proteomes" id="UP000324585"/>
    </source>
</evidence>
<comment type="caution">
    <text evidence="5">The sequence shown here is derived from an EMBL/GenBank/DDBJ whole genome shotgun (WGS) entry which is preliminary data.</text>
</comment>
<dbReference type="EMBL" id="VRMN01000001">
    <property type="protein sequence ID" value="KAA8500017.1"/>
    <property type="molecule type" value="Genomic_DNA"/>
</dbReference>
<keyword evidence="1 3" id="KW-0853">WD repeat</keyword>
<dbReference type="SMART" id="SM00320">
    <property type="entry name" value="WD40"/>
    <property type="match status" value="7"/>
</dbReference>
<keyword evidence="2" id="KW-0677">Repeat</keyword>
<sequence length="483" mass="52374">MAAAQAGAGSLGKDGGEAYYKSQLEILWREKKQLNERLETLERENRDLRRSVYELSVRRSVGTAPVFDLDAALSRAQLDDDAKGGAASGSMAGGKVGVARDAQGKLKPASLSASKLALTFSWKFDLTGHAGAVYVVQFSPCGRFLTTGSFDHSLRVWSIAKSSDSSLAVFADAHQANIVATAWSADSSVLVSGSYDHTVKEWDVMAQRQAALASYHADGLVQTVAISQQSDELIYAGTSRKKIHVFDRRRKDGNAMLIQNDCMVNAISLQRAGTRLISGDHAGALKTWDVRKLSAEPLSVIYNEEEHRPITHVLASPAFGDEEDGRYLSVNSYDNFLRVYDRGHMLWGSAADSNMFKPLHAFLGPINRSWPIRSSFFRADNTAHHPRGGELDDDVGIDDDGAMRGSADGINTAAHQPVLLASGSADGNAYVFEVGSSETARQILRGHTDRVYCTSFHPTDPILATCSADHLVKIWGPAKTTSL</sequence>
<dbReference type="OMA" id="DHTIHIL"/>
<dbReference type="InterPro" id="IPR020472">
    <property type="entry name" value="WD40_PAC1"/>
</dbReference>
<name>A0A5J4ZBI8_PORPP</name>
<dbReference type="PRINTS" id="PR00320">
    <property type="entry name" value="GPROTEINBRPT"/>
</dbReference>
<feature type="coiled-coil region" evidence="4">
    <location>
        <begin position="24"/>
        <end position="58"/>
    </location>
</feature>
<gene>
    <name evidence="5" type="ORF">FVE85_7602</name>
</gene>
<dbReference type="InterPro" id="IPR015943">
    <property type="entry name" value="WD40/YVTN_repeat-like_dom_sf"/>
</dbReference>